<evidence type="ECO:0000256" key="8">
    <source>
        <dbReference type="ARBA" id="ARBA00022982"/>
    </source>
</evidence>
<evidence type="ECO:0000256" key="3">
    <source>
        <dbReference type="ARBA" id="ARBA00022448"/>
    </source>
</evidence>
<evidence type="ECO:0000256" key="11">
    <source>
        <dbReference type="ARBA" id="ARBA00023136"/>
    </source>
</evidence>
<comment type="cofactor">
    <cofactor evidence="13">
        <name>Cu cation</name>
        <dbReference type="ChEBI" id="CHEBI:23378"/>
    </cofactor>
    <text evidence="13">Binds a copper A center.</text>
</comment>
<comment type="similarity">
    <text evidence="2 13">Belongs to the cytochrome c oxidase subunit 2 family.</text>
</comment>
<keyword evidence="13 17" id="KW-0496">Mitochondrion</keyword>
<evidence type="ECO:0000256" key="2">
    <source>
        <dbReference type="ARBA" id="ARBA00007866"/>
    </source>
</evidence>
<comment type="subcellular location">
    <subcellularLocation>
        <location evidence="1">Membrane</location>
        <topology evidence="1">Multi-pass membrane protein</topology>
    </subcellularLocation>
    <subcellularLocation>
        <location evidence="13">Mitochondrion inner membrane</location>
        <topology evidence="13">Multi-pass membrane protein</topology>
    </subcellularLocation>
</comment>
<keyword evidence="13" id="KW-0999">Mitochondrion inner membrane</keyword>
<organism evidence="17">
    <name type="scientific">Cafeteria roenbergensis</name>
    <name type="common">Marine flagellate</name>
    <dbReference type="NCBI Taxonomy" id="33653"/>
    <lineage>
        <taxon>Eukaryota</taxon>
        <taxon>Sar</taxon>
        <taxon>Stramenopiles</taxon>
        <taxon>Bigyra</taxon>
        <taxon>Opalozoa</taxon>
        <taxon>Bicosoecida</taxon>
        <taxon>Cafeteriaceae</taxon>
        <taxon>Cafeteria</taxon>
    </lineage>
</organism>
<evidence type="ECO:0000259" key="16">
    <source>
        <dbReference type="PROSITE" id="PS50999"/>
    </source>
</evidence>
<evidence type="ECO:0000256" key="1">
    <source>
        <dbReference type="ARBA" id="ARBA00004141"/>
    </source>
</evidence>
<dbReference type="GO" id="GO:0042773">
    <property type="term" value="P:ATP synthesis coupled electron transport"/>
    <property type="evidence" value="ECO:0007669"/>
    <property type="project" value="TreeGrafter"/>
</dbReference>
<proteinExistence type="inferred from homology"/>
<dbReference type="PANTHER" id="PTHR22888">
    <property type="entry name" value="CYTOCHROME C OXIDASE, SUBUNIT II"/>
    <property type="match status" value="1"/>
</dbReference>
<dbReference type="InterPro" id="IPR034210">
    <property type="entry name" value="CcO_II_C"/>
</dbReference>
<dbReference type="NCBIfam" id="TIGR02866">
    <property type="entry name" value="CoxB"/>
    <property type="match status" value="1"/>
</dbReference>
<dbReference type="PANTHER" id="PTHR22888:SF9">
    <property type="entry name" value="CYTOCHROME C OXIDASE SUBUNIT 2"/>
    <property type="match status" value="1"/>
</dbReference>
<feature type="transmembrane region" description="Helical" evidence="14">
    <location>
        <begin position="106"/>
        <end position="128"/>
    </location>
</feature>
<dbReference type="InterPro" id="IPR014222">
    <property type="entry name" value="Cyt_c_oxidase_su2"/>
</dbReference>
<dbReference type="Gene3D" id="1.10.287.90">
    <property type="match status" value="1"/>
</dbReference>
<protein>
    <recommendedName>
        <fullName evidence="13">Cytochrome c oxidase subunit 2</fullName>
    </recommendedName>
</protein>
<dbReference type="Pfam" id="PF02790">
    <property type="entry name" value="COX2_TM"/>
    <property type="match status" value="1"/>
</dbReference>
<dbReference type="InterPro" id="IPR036257">
    <property type="entry name" value="Cyt_c_oxidase_su2_TM_sf"/>
</dbReference>
<dbReference type="SUPFAM" id="SSF81464">
    <property type="entry name" value="Cytochrome c oxidase subunit II-like, transmembrane region"/>
    <property type="match status" value="1"/>
</dbReference>
<dbReference type="InterPro" id="IPR011759">
    <property type="entry name" value="Cyt_c_oxidase_su2_TM_dom"/>
</dbReference>
<keyword evidence="8 13" id="KW-0249">Electron transport</keyword>
<dbReference type="PROSITE" id="PS50999">
    <property type="entry name" value="COX2_TM"/>
    <property type="match status" value="1"/>
</dbReference>
<feature type="domain" description="Cytochrome oxidase subunit II transmembrane region profile" evidence="16">
    <location>
        <begin position="39"/>
        <end position="134"/>
    </location>
</feature>
<evidence type="ECO:0000256" key="14">
    <source>
        <dbReference type="SAM" id="Phobius"/>
    </source>
</evidence>
<evidence type="ECO:0000256" key="7">
    <source>
        <dbReference type="ARBA" id="ARBA00022967"/>
    </source>
</evidence>
<feature type="domain" description="Cytochrome oxidase subunit II copper A binding" evidence="15">
    <location>
        <begin position="135"/>
        <end position="294"/>
    </location>
</feature>
<evidence type="ECO:0000256" key="12">
    <source>
        <dbReference type="ARBA" id="ARBA00049512"/>
    </source>
</evidence>
<name>A0A5A8BYP1_CAFRO</name>
<keyword evidence="7" id="KW-1278">Translocase</keyword>
<dbReference type="PROSITE" id="PS00078">
    <property type="entry name" value="COX2"/>
    <property type="match status" value="1"/>
</dbReference>
<dbReference type="InterPro" id="IPR008972">
    <property type="entry name" value="Cupredoxin"/>
</dbReference>
<dbReference type="PRINTS" id="PR01166">
    <property type="entry name" value="CYCOXIDASEII"/>
</dbReference>
<evidence type="ECO:0000256" key="9">
    <source>
        <dbReference type="ARBA" id="ARBA00022989"/>
    </source>
</evidence>
<accession>A0A5A8BYP1</accession>
<comment type="catalytic activity">
    <reaction evidence="12">
        <text>4 Fe(II)-[cytochrome c] + O2 + 8 H(+)(in) = 4 Fe(III)-[cytochrome c] + 2 H2O + 4 H(+)(out)</text>
        <dbReference type="Rhea" id="RHEA:11436"/>
        <dbReference type="Rhea" id="RHEA-COMP:10350"/>
        <dbReference type="Rhea" id="RHEA-COMP:14399"/>
        <dbReference type="ChEBI" id="CHEBI:15377"/>
        <dbReference type="ChEBI" id="CHEBI:15378"/>
        <dbReference type="ChEBI" id="CHEBI:15379"/>
        <dbReference type="ChEBI" id="CHEBI:29033"/>
        <dbReference type="ChEBI" id="CHEBI:29034"/>
        <dbReference type="EC" id="7.1.1.9"/>
    </reaction>
    <physiologicalReaction direction="left-to-right" evidence="12">
        <dbReference type="Rhea" id="RHEA:11437"/>
    </physiologicalReaction>
</comment>
<keyword evidence="3 13" id="KW-0813">Transport</keyword>
<keyword evidence="4 13" id="KW-0679">Respiratory chain</keyword>
<dbReference type="InterPro" id="IPR045187">
    <property type="entry name" value="CcO_II"/>
</dbReference>
<keyword evidence="10 13" id="KW-0186">Copper</keyword>
<keyword evidence="6 13" id="KW-0479">Metal-binding</keyword>
<comment type="function">
    <text evidence="13">Component of the cytochrome c oxidase, the last enzyme in the mitochondrial electron transport chain which drives oxidative phosphorylation. The respiratory chain contains 3 multisubunit complexes succinate dehydrogenase (complex II, CII), ubiquinol-cytochrome c oxidoreductase (cytochrome b-c1 complex, complex III, CIII) and cytochrome c oxidase (complex IV, CIV), that cooperate to transfer electrons derived from NADH and succinate to molecular oxygen, creating an electrochemical gradient over the inner membrane that drives transmembrane transport and the ATP synthase. Cytochrome c oxidase is the component of the respiratory chain that catalyzes the reduction of oxygen to water. Electrons originating from reduced cytochrome c in the intermembrane space (IMS) are transferred via the dinuclear copper A center (CU(A)) of subunit 2 and heme A of subunit 1 to the active site in subunit 1, a binuclear center (BNC) formed by heme A3 and copper B (CU(B)). The BNC reduces molecular oxygen to 2 water molecules using 4 electrons from cytochrome c in the IMS and 4 protons from the mitochondrial matrix.</text>
</comment>
<evidence type="ECO:0000256" key="10">
    <source>
        <dbReference type="ARBA" id="ARBA00023008"/>
    </source>
</evidence>
<dbReference type="GO" id="GO:0004129">
    <property type="term" value="F:cytochrome-c oxidase activity"/>
    <property type="evidence" value="ECO:0007669"/>
    <property type="project" value="UniProtKB-EC"/>
</dbReference>
<dbReference type="Proteomes" id="UP000324907">
    <property type="component" value="Mitochondrion MT"/>
</dbReference>
<evidence type="ECO:0000313" key="17">
    <source>
        <dbReference type="EMBL" id="KAA0145467.1"/>
    </source>
</evidence>
<gene>
    <name evidence="17" type="primary">mt-co2</name>
    <name evidence="17" type="ORF">FNF28_10010</name>
</gene>
<dbReference type="EMBL" id="VLTL01000396">
    <property type="protein sequence ID" value="KAA0145467.1"/>
    <property type="molecule type" value="Genomic_DNA"/>
</dbReference>
<dbReference type="GO" id="GO:0005507">
    <property type="term" value="F:copper ion binding"/>
    <property type="evidence" value="ECO:0007669"/>
    <property type="project" value="InterPro"/>
</dbReference>
<dbReference type="InterPro" id="IPR001505">
    <property type="entry name" value="Copper_CuA"/>
</dbReference>
<dbReference type="CDD" id="cd13912">
    <property type="entry name" value="CcO_II_C"/>
    <property type="match status" value="1"/>
</dbReference>
<dbReference type="InterPro" id="IPR002429">
    <property type="entry name" value="CcO_II-like_C"/>
</dbReference>
<evidence type="ECO:0000256" key="5">
    <source>
        <dbReference type="ARBA" id="ARBA00022692"/>
    </source>
</evidence>
<dbReference type="PROSITE" id="PS50857">
    <property type="entry name" value="COX2_CUA"/>
    <property type="match status" value="1"/>
</dbReference>
<evidence type="ECO:0000256" key="6">
    <source>
        <dbReference type="ARBA" id="ARBA00022723"/>
    </source>
</evidence>
<sequence length="313" mass="35793">MAEWFKVLFFETSVLLRHRRFDPTFIRLMFSNSYFDLGMAKAWQFGFQIPASPVMEGIVNFHHDLFFFLVVIIGFVAYVLWRSIVLFNSDANKVPYVVTHAAALEIIWTILPAVILVLIAIPSFSLLYSMDEIVEPLLTIKVIGHQWYWSYEFVNPYYLYKDMLKLHGLSDLSKQFFSDDSGSVITYDSYMISNDDAVSREQRLLEVDNKLYLPVETNVRLLVTSADVIHSWAVPSLGVKIDACPGRLNQTSVFVKRPGIFYGQCSEICGVNHGFMPIVVFGLDLLGDGTSLDSIKTEGVSSLYFFFLKKKYD</sequence>
<feature type="transmembrane region" description="Helical" evidence="14">
    <location>
        <begin position="65"/>
        <end position="86"/>
    </location>
</feature>
<keyword evidence="9 14" id="KW-1133">Transmembrane helix</keyword>
<geneLocation type="mitochondrion" evidence="17"/>
<evidence type="ECO:0000259" key="15">
    <source>
        <dbReference type="PROSITE" id="PS50857"/>
    </source>
</evidence>
<keyword evidence="5 13" id="KW-0812">Transmembrane</keyword>
<dbReference type="Gene3D" id="2.60.40.420">
    <property type="entry name" value="Cupredoxins - blue copper proteins"/>
    <property type="match status" value="1"/>
</dbReference>
<evidence type="ECO:0000256" key="4">
    <source>
        <dbReference type="ARBA" id="ARBA00022660"/>
    </source>
</evidence>
<keyword evidence="11 13" id="KW-0472">Membrane</keyword>
<evidence type="ECO:0000256" key="13">
    <source>
        <dbReference type="RuleBase" id="RU000457"/>
    </source>
</evidence>
<dbReference type="AlphaFoldDB" id="A0A5A8BYP1"/>
<dbReference type="GO" id="GO:0016491">
    <property type="term" value="F:oxidoreductase activity"/>
    <property type="evidence" value="ECO:0007669"/>
    <property type="project" value="InterPro"/>
</dbReference>
<dbReference type="SUPFAM" id="SSF49503">
    <property type="entry name" value="Cupredoxins"/>
    <property type="match status" value="1"/>
</dbReference>
<comment type="caution">
    <text evidence="17">The sequence shown here is derived from an EMBL/GenBank/DDBJ whole genome shotgun (WGS) entry which is preliminary data.</text>
</comment>
<reference evidence="17" key="1">
    <citation type="submission" date="2019-07" db="EMBL/GenBank/DDBJ databases">
        <title>Genomes of Cafeteria roenbergensis.</title>
        <authorList>
            <person name="Fischer M.G."/>
            <person name="Hackl T."/>
            <person name="Roman M."/>
        </authorList>
    </citation>
    <scope>NUCLEOTIDE SEQUENCE [LARGE SCALE GENOMIC DNA]</scope>
    <source>
        <strain evidence="17">RCC970-E3</strain>
    </source>
</reference>
<dbReference type="Pfam" id="PF00116">
    <property type="entry name" value="COX2"/>
    <property type="match status" value="1"/>
</dbReference>
<dbReference type="GO" id="GO:0005743">
    <property type="term" value="C:mitochondrial inner membrane"/>
    <property type="evidence" value="ECO:0007669"/>
    <property type="project" value="UniProtKB-SubCell"/>
</dbReference>